<protein>
    <submittedName>
        <fullName evidence="2">Uncharacterized protein</fullName>
    </submittedName>
</protein>
<evidence type="ECO:0000256" key="1">
    <source>
        <dbReference type="SAM" id="MobiDB-lite"/>
    </source>
</evidence>
<proteinExistence type="predicted"/>
<keyword evidence="3" id="KW-1185">Reference proteome</keyword>
<sequence>MPYGSQRDLALGVHVELRKLLCPSIFSNIVVCCLRSVSFLCCFRTVESSTTEDMSRSPTTVDLAGENPIGEASLSSRSDGQSGGHFSGWQSVTQSSRRYQPDEDGEFEDEGCARSMNVTQLPNVNPFSQEEPSRGNRRGGQSGARQSVRRRARARLDDEANGGIINLPHVNPFASGGNRDPRIIGPAYPQDEPEPVEGDFEAEEEFIPPPAPRRAQALGNARPPLRTSILALDPVNAEGWPIQGTNAHLLVLMRTIVWSSVGWMRVWTLHLSPLLIDAVITAHPRLRDRGNRIPI</sequence>
<dbReference type="AlphaFoldDB" id="A0A074RK78"/>
<evidence type="ECO:0000313" key="3">
    <source>
        <dbReference type="Proteomes" id="UP000027456"/>
    </source>
</evidence>
<name>A0A074RK78_9AGAM</name>
<evidence type="ECO:0000313" key="2">
    <source>
        <dbReference type="EMBL" id="KEP45133.1"/>
    </source>
</evidence>
<dbReference type="Proteomes" id="UP000027456">
    <property type="component" value="Unassembled WGS sequence"/>
</dbReference>
<feature type="compositionally biased region" description="Polar residues" evidence="1">
    <location>
        <begin position="116"/>
        <end position="130"/>
    </location>
</feature>
<gene>
    <name evidence="2" type="ORF">V565_313750</name>
</gene>
<feature type="compositionally biased region" description="Polar residues" evidence="1">
    <location>
        <begin position="88"/>
        <end position="98"/>
    </location>
</feature>
<accession>A0A074RK78</accession>
<organism evidence="2 3">
    <name type="scientific">Rhizoctonia solani 123E</name>
    <dbReference type="NCBI Taxonomy" id="1423351"/>
    <lineage>
        <taxon>Eukaryota</taxon>
        <taxon>Fungi</taxon>
        <taxon>Dikarya</taxon>
        <taxon>Basidiomycota</taxon>
        <taxon>Agaricomycotina</taxon>
        <taxon>Agaricomycetes</taxon>
        <taxon>Cantharellales</taxon>
        <taxon>Ceratobasidiaceae</taxon>
        <taxon>Rhizoctonia</taxon>
    </lineage>
</organism>
<feature type="region of interest" description="Disordered" evidence="1">
    <location>
        <begin position="52"/>
        <end position="196"/>
    </location>
</feature>
<reference evidence="2 3" key="1">
    <citation type="submission" date="2013-12" db="EMBL/GenBank/DDBJ databases">
        <authorList>
            <person name="Cubeta M."/>
            <person name="Pakala S."/>
            <person name="Fedorova N."/>
            <person name="Thomas E."/>
            <person name="Dean R."/>
            <person name="Jabaji S."/>
            <person name="Neate S."/>
            <person name="Toda T."/>
            <person name="Tavantzis S."/>
            <person name="Vilgalys R."/>
            <person name="Bharathan N."/>
            <person name="Pakala S."/>
            <person name="Losada L.S."/>
            <person name="Zafar N."/>
            <person name="Nierman W."/>
        </authorList>
    </citation>
    <scope>NUCLEOTIDE SEQUENCE [LARGE SCALE GENOMIC DNA]</scope>
    <source>
        <strain evidence="2 3">123E</strain>
    </source>
</reference>
<dbReference type="HOGENOM" id="CLU_943822_0_0_1"/>
<dbReference type="EMBL" id="AZST01002207">
    <property type="protein sequence ID" value="KEP45133.1"/>
    <property type="molecule type" value="Genomic_DNA"/>
</dbReference>
<comment type="caution">
    <text evidence="2">The sequence shown here is derived from an EMBL/GenBank/DDBJ whole genome shotgun (WGS) entry which is preliminary data.</text>
</comment>